<gene>
    <name evidence="3" type="ORF">DFH94DRAFT_854064</name>
</gene>
<feature type="region of interest" description="Disordered" evidence="2">
    <location>
        <begin position="268"/>
        <end position="310"/>
    </location>
</feature>
<feature type="compositionally biased region" description="Polar residues" evidence="2">
    <location>
        <begin position="300"/>
        <end position="310"/>
    </location>
</feature>
<feature type="compositionally biased region" description="Basic and acidic residues" evidence="2">
    <location>
        <begin position="991"/>
        <end position="1010"/>
    </location>
</feature>
<evidence type="ECO:0000256" key="2">
    <source>
        <dbReference type="SAM" id="MobiDB-lite"/>
    </source>
</evidence>
<dbReference type="PANTHER" id="PTHR28594:SF1">
    <property type="entry name" value="ATR-INTERACTING PROTEIN"/>
    <property type="match status" value="1"/>
</dbReference>
<dbReference type="InterPro" id="IPR033349">
    <property type="entry name" value="ATRIP"/>
</dbReference>
<feature type="region of interest" description="Disordered" evidence="2">
    <location>
        <begin position="495"/>
        <end position="518"/>
    </location>
</feature>
<dbReference type="AlphaFoldDB" id="A0A9P5MUK1"/>
<evidence type="ECO:0000256" key="1">
    <source>
        <dbReference type="SAM" id="Coils"/>
    </source>
</evidence>
<keyword evidence="1" id="KW-0175">Coiled coil</keyword>
<dbReference type="GO" id="GO:0000077">
    <property type="term" value="P:DNA damage checkpoint signaling"/>
    <property type="evidence" value="ECO:0007669"/>
    <property type="project" value="InterPro"/>
</dbReference>
<feature type="compositionally biased region" description="Polar residues" evidence="2">
    <location>
        <begin position="191"/>
        <end position="207"/>
    </location>
</feature>
<accession>A0A9P5MUK1</accession>
<feature type="compositionally biased region" description="Low complexity" evidence="2">
    <location>
        <begin position="228"/>
        <end position="244"/>
    </location>
</feature>
<feature type="compositionally biased region" description="Low complexity" evidence="2">
    <location>
        <begin position="275"/>
        <end position="287"/>
    </location>
</feature>
<sequence length="1034" mass="113449">MVTSDDEYGFDDLVLDDRTLAVLDATERGLVAAAIPSTSRPRSPTEQQPTKRLKTSDGWVPLQGQQPRKRPSPSKGPTKSRFSLEDTDLPEITISNGFYSGPGRFFAGSQQSESPASPKALPNGRGEADPDVVLLPTPTQQGHPPGEPSNHTSRKLPPALQHNRERTVPASVLPGSRNAPSRHPSPALTYVNASRPSTITRSSSFSDTMRAALRSALSEVDGPAMRRSSSTTSSGPPSPQSATPRAYFQEPVPNQTQAAGHSRLECLSHSQHRGQSLPPQHLQPHRLPSQREASIPRPTRVSQMVTQRQRTPIDQTVLPVGDLPAFQDDFESLRAQVEELKRQNSEQQRSLDQAISEKRSKIGEVEVLRANLERAKTAHNEETEKLREAKENLKAAQVAAQKQQEAELESLRTQLIFKQHEIEASRRAVPRVPAPSQPAGLTQTQRLDVPRTPHNLHVAVPEYPSQRPVASPLRLSKARPHPPGFVNAFVVPPQKKDKGKARASVLEESQRTREQDLDLPPLSPIRVSVKVPAHLQFDQSMEIDGGEVGGQAVGTTYPEVDFHMDLADDVKPPQPVAEVLKASKSFDWVNWMRQLVLAHATSPHAPTTIQLLLAQPPLGANHTGAFHTACTSLIGVTVGSAEYEPVVRIVANSLAQIANILLLDVRLKPLISTLNLLRYLVICLPSFVEHLLKAVDGPPFLQTICTIIVNVLRPPNTNSKEPDFLDLGKEVFCLLDAIAYSVPAEYQPQLAVIPQTADVLTMMLSKDQPPSFLEISVRTLSYLSTRAGIFRSLLSFSEDTPEGARDFAKLPQVDRMCALLMDTGRTGFTGHSICASVLTTLISLAIAHEDAVLILSESPFFIPSLVKLLANLSTTLWEEDPELTVSDVRLSEIVAGIARGMLLLHYVIFRIPNGPASLRARLQAAPPRHFNGIGHQFVVALGRLSFAEPPDEVSGSDRMLLEQLADPARDVMDLVVAGPESESVWSLFQEDEGRGEERRHDGQREGSDHGFEDEETVMQVDMSVLQDSSQLEYL</sequence>
<dbReference type="InterPro" id="IPR016024">
    <property type="entry name" value="ARM-type_fold"/>
</dbReference>
<dbReference type="SUPFAM" id="SSF48371">
    <property type="entry name" value="ARM repeat"/>
    <property type="match status" value="1"/>
</dbReference>
<reference evidence="3" key="1">
    <citation type="submission" date="2019-10" db="EMBL/GenBank/DDBJ databases">
        <authorList>
            <consortium name="DOE Joint Genome Institute"/>
            <person name="Kuo A."/>
            <person name="Miyauchi S."/>
            <person name="Kiss E."/>
            <person name="Drula E."/>
            <person name="Kohler A."/>
            <person name="Sanchez-Garcia M."/>
            <person name="Andreopoulos B."/>
            <person name="Barry K.W."/>
            <person name="Bonito G."/>
            <person name="Buee M."/>
            <person name="Carver A."/>
            <person name="Chen C."/>
            <person name="Cichocki N."/>
            <person name="Clum A."/>
            <person name="Culley D."/>
            <person name="Crous P.W."/>
            <person name="Fauchery L."/>
            <person name="Girlanda M."/>
            <person name="Hayes R."/>
            <person name="Keri Z."/>
            <person name="LaButti K."/>
            <person name="Lipzen A."/>
            <person name="Lombard V."/>
            <person name="Magnuson J."/>
            <person name="Maillard F."/>
            <person name="Morin E."/>
            <person name="Murat C."/>
            <person name="Nolan M."/>
            <person name="Ohm R."/>
            <person name="Pangilinan J."/>
            <person name="Pereira M."/>
            <person name="Perotto S."/>
            <person name="Peter M."/>
            <person name="Riley R."/>
            <person name="Sitrit Y."/>
            <person name="Stielow B."/>
            <person name="Szollosi G."/>
            <person name="Zifcakova L."/>
            <person name="Stursova M."/>
            <person name="Spatafora J.W."/>
            <person name="Tedersoo L."/>
            <person name="Vaario L.-M."/>
            <person name="Yamada A."/>
            <person name="Yan M."/>
            <person name="Wang P."/>
            <person name="Xu J."/>
            <person name="Bruns T."/>
            <person name="Baldrian P."/>
            <person name="Vilgalys R."/>
            <person name="Henrissat B."/>
            <person name="Grigoriev I.V."/>
            <person name="Hibbett D."/>
            <person name="Nagy L.G."/>
            <person name="Martin F.M."/>
        </authorList>
    </citation>
    <scope>NUCLEOTIDE SEQUENCE</scope>
    <source>
        <strain evidence="3">Prilba</strain>
    </source>
</reference>
<name>A0A9P5MUK1_9AGAM</name>
<keyword evidence="4" id="KW-1185">Reference proteome</keyword>
<reference evidence="3" key="2">
    <citation type="journal article" date="2020" name="Nat. Commun.">
        <title>Large-scale genome sequencing of mycorrhizal fungi provides insights into the early evolution of symbiotic traits.</title>
        <authorList>
            <person name="Miyauchi S."/>
            <person name="Kiss E."/>
            <person name="Kuo A."/>
            <person name="Drula E."/>
            <person name="Kohler A."/>
            <person name="Sanchez-Garcia M."/>
            <person name="Morin E."/>
            <person name="Andreopoulos B."/>
            <person name="Barry K.W."/>
            <person name="Bonito G."/>
            <person name="Buee M."/>
            <person name="Carver A."/>
            <person name="Chen C."/>
            <person name="Cichocki N."/>
            <person name="Clum A."/>
            <person name="Culley D."/>
            <person name="Crous P.W."/>
            <person name="Fauchery L."/>
            <person name="Girlanda M."/>
            <person name="Hayes R.D."/>
            <person name="Keri Z."/>
            <person name="LaButti K."/>
            <person name="Lipzen A."/>
            <person name="Lombard V."/>
            <person name="Magnuson J."/>
            <person name="Maillard F."/>
            <person name="Murat C."/>
            <person name="Nolan M."/>
            <person name="Ohm R.A."/>
            <person name="Pangilinan J."/>
            <person name="Pereira M.F."/>
            <person name="Perotto S."/>
            <person name="Peter M."/>
            <person name="Pfister S."/>
            <person name="Riley R."/>
            <person name="Sitrit Y."/>
            <person name="Stielow J.B."/>
            <person name="Szollosi G."/>
            <person name="Zifcakova L."/>
            <person name="Stursova M."/>
            <person name="Spatafora J.W."/>
            <person name="Tedersoo L."/>
            <person name="Vaario L.M."/>
            <person name="Yamada A."/>
            <person name="Yan M."/>
            <person name="Wang P."/>
            <person name="Xu J."/>
            <person name="Bruns T."/>
            <person name="Baldrian P."/>
            <person name="Vilgalys R."/>
            <person name="Dunand C."/>
            <person name="Henrissat B."/>
            <person name="Grigoriev I.V."/>
            <person name="Hibbett D."/>
            <person name="Nagy L.G."/>
            <person name="Martin F.M."/>
        </authorList>
    </citation>
    <scope>NUCLEOTIDE SEQUENCE</scope>
    <source>
        <strain evidence="3">Prilba</strain>
    </source>
</reference>
<comment type="caution">
    <text evidence="3">The sequence shown here is derived from an EMBL/GenBank/DDBJ whole genome shotgun (WGS) entry which is preliminary data.</text>
</comment>
<evidence type="ECO:0000313" key="3">
    <source>
        <dbReference type="EMBL" id="KAF8478950.1"/>
    </source>
</evidence>
<feature type="region of interest" description="Disordered" evidence="2">
    <location>
        <begin position="989"/>
        <end position="1015"/>
    </location>
</feature>
<proteinExistence type="predicted"/>
<feature type="compositionally biased region" description="Polar residues" evidence="2">
    <location>
        <begin position="36"/>
        <end position="50"/>
    </location>
</feature>
<protein>
    <submittedName>
        <fullName evidence="3">Uncharacterized protein</fullName>
    </submittedName>
</protein>
<dbReference type="Proteomes" id="UP000759537">
    <property type="component" value="Unassembled WGS sequence"/>
</dbReference>
<organism evidence="3 4">
    <name type="scientific">Russula ochroleuca</name>
    <dbReference type="NCBI Taxonomy" id="152965"/>
    <lineage>
        <taxon>Eukaryota</taxon>
        <taxon>Fungi</taxon>
        <taxon>Dikarya</taxon>
        <taxon>Basidiomycota</taxon>
        <taxon>Agaricomycotina</taxon>
        <taxon>Agaricomycetes</taxon>
        <taxon>Russulales</taxon>
        <taxon>Russulaceae</taxon>
        <taxon>Russula</taxon>
    </lineage>
</organism>
<dbReference type="OrthoDB" id="3366922at2759"/>
<evidence type="ECO:0000313" key="4">
    <source>
        <dbReference type="Proteomes" id="UP000759537"/>
    </source>
</evidence>
<feature type="region of interest" description="Disordered" evidence="2">
    <location>
        <begin position="31"/>
        <end position="246"/>
    </location>
</feature>
<dbReference type="PANTHER" id="PTHR28594">
    <property type="entry name" value="ATR-INTERACTING PROTEIN"/>
    <property type="match status" value="1"/>
</dbReference>
<dbReference type="EMBL" id="WHVB01000010">
    <property type="protein sequence ID" value="KAF8478950.1"/>
    <property type="molecule type" value="Genomic_DNA"/>
</dbReference>
<feature type="coiled-coil region" evidence="1">
    <location>
        <begin position="323"/>
        <end position="421"/>
    </location>
</feature>